<sequence>LKYVEDAILQQEETEGVASSELRQLRADLREALSLFNPTNSNIGKDKLFSLPISKYLCLDESVITIDDSESATCVTLSSDSESSDDDEEENSIVKEIVGS</sequence>
<dbReference type="Proteomes" id="UP000681720">
    <property type="component" value="Unassembled WGS sequence"/>
</dbReference>
<feature type="region of interest" description="Disordered" evidence="1">
    <location>
        <begin position="76"/>
        <end position="100"/>
    </location>
</feature>
<comment type="caution">
    <text evidence="2">The sequence shown here is derived from an EMBL/GenBank/DDBJ whole genome shotgun (WGS) entry which is preliminary data.</text>
</comment>
<evidence type="ECO:0000256" key="1">
    <source>
        <dbReference type="SAM" id="MobiDB-lite"/>
    </source>
</evidence>
<feature type="non-terminal residue" evidence="2">
    <location>
        <position position="1"/>
    </location>
</feature>
<organism evidence="2 3">
    <name type="scientific">Rotaria magnacalcarata</name>
    <dbReference type="NCBI Taxonomy" id="392030"/>
    <lineage>
        <taxon>Eukaryota</taxon>
        <taxon>Metazoa</taxon>
        <taxon>Spiralia</taxon>
        <taxon>Gnathifera</taxon>
        <taxon>Rotifera</taxon>
        <taxon>Eurotatoria</taxon>
        <taxon>Bdelloidea</taxon>
        <taxon>Philodinida</taxon>
        <taxon>Philodinidae</taxon>
        <taxon>Rotaria</taxon>
    </lineage>
</organism>
<gene>
    <name evidence="2" type="ORF">GIL414_LOCUS86752</name>
</gene>
<evidence type="ECO:0000313" key="2">
    <source>
        <dbReference type="EMBL" id="CAF5225728.1"/>
    </source>
</evidence>
<name>A0A8S3K3I9_9BILA</name>
<dbReference type="AlphaFoldDB" id="A0A8S3K3I9"/>
<proteinExistence type="predicted"/>
<protein>
    <submittedName>
        <fullName evidence="2">Uncharacterized protein</fullName>
    </submittedName>
</protein>
<accession>A0A8S3K3I9</accession>
<dbReference type="EMBL" id="CAJOBJ010376528">
    <property type="protein sequence ID" value="CAF5225728.1"/>
    <property type="molecule type" value="Genomic_DNA"/>
</dbReference>
<evidence type="ECO:0000313" key="3">
    <source>
        <dbReference type="Proteomes" id="UP000681720"/>
    </source>
</evidence>
<feature type="compositionally biased region" description="Acidic residues" evidence="1">
    <location>
        <begin position="82"/>
        <end position="91"/>
    </location>
</feature>
<reference evidence="2" key="1">
    <citation type="submission" date="2021-02" db="EMBL/GenBank/DDBJ databases">
        <authorList>
            <person name="Nowell W R."/>
        </authorList>
    </citation>
    <scope>NUCLEOTIDE SEQUENCE</scope>
</reference>